<keyword evidence="1" id="KW-1133">Transmembrane helix</keyword>
<keyword evidence="1" id="KW-0472">Membrane</keyword>
<evidence type="ECO:0000313" key="3">
    <source>
        <dbReference type="Proteomes" id="UP000721861"/>
    </source>
</evidence>
<organism evidence="2 3">
    <name type="scientific">Carboxylicivirga mesophila</name>
    <dbReference type="NCBI Taxonomy" id="1166478"/>
    <lineage>
        <taxon>Bacteria</taxon>
        <taxon>Pseudomonadati</taxon>
        <taxon>Bacteroidota</taxon>
        <taxon>Bacteroidia</taxon>
        <taxon>Marinilabiliales</taxon>
        <taxon>Marinilabiliaceae</taxon>
        <taxon>Carboxylicivirga</taxon>
    </lineage>
</organism>
<dbReference type="EMBL" id="JAGUCN010000047">
    <property type="protein sequence ID" value="MBS2214010.1"/>
    <property type="molecule type" value="Genomic_DNA"/>
</dbReference>
<sequence>MGNNYFIFTEKQSKIELERFHICTWEFKNNSALIEFGGEIKNAFDLNQEEIILKFYIPWISNNHVINDLYDKLKESENSRFIFNDSVSGHVFLDGGQKRNGVIQKFETRNPLCIIPIESSLNHSEKIVTVKINLRNLKKLNKIDDTSLYFRFYIEPKINFLSTRKTGISRSTIIYDLKLNERRNLPEEADIDLEELRLCRINSCFAFNILPNSYDLTFFDTSTLRNIRTLEFDSFKKYLGDNRVKKDELVVVFNKKKGQDSYAFFSIFSKERIGPGQFALAVLVNLVCAILLLIPTIREKYHASFFSKELWQNLPFEVYLSIFIGLLIVGYFTWPRIVSTFISLRSTKTKK</sequence>
<feature type="transmembrane region" description="Helical" evidence="1">
    <location>
        <begin position="318"/>
        <end position="344"/>
    </location>
</feature>
<dbReference type="RefSeq" id="WP_212231972.1">
    <property type="nucleotide sequence ID" value="NZ_JAGUCN010000047.1"/>
</dbReference>
<reference evidence="2 3" key="1">
    <citation type="journal article" date="2014" name="Int. J. Syst. Evol. Microbiol.">
        <title>Carboxylicivirga gen. nov. in the family Marinilabiliaceae with two novel species, Carboxylicivirga mesophila sp. nov. and Carboxylicivirga taeanensis sp. nov., and reclassification of Cytophaga fermentans as Saccharicrinis fermentans gen. nov., comb. nov.</title>
        <authorList>
            <person name="Yang S.H."/>
            <person name="Seo H.S."/>
            <person name="Woo J.H."/>
            <person name="Oh H.M."/>
            <person name="Jang H."/>
            <person name="Lee J.H."/>
            <person name="Kim S.J."/>
            <person name="Kwon K.K."/>
        </authorList>
    </citation>
    <scope>NUCLEOTIDE SEQUENCE [LARGE SCALE GENOMIC DNA]</scope>
    <source>
        <strain evidence="2 3">JCM 18290</strain>
    </source>
</reference>
<name>A0ABS5KG83_9BACT</name>
<proteinExistence type="predicted"/>
<keyword evidence="1" id="KW-0812">Transmembrane</keyword>
<evidence type="ECO:0000256" key="1">
    <source>
        <dbReference type="SAM" id="Phobius"/>
    </source>
</evidence>
<accession>A0ABS5KG83</accession>
<gene>
    <name evidence="2" type="ORF">KEM09_21555</name>
</gene>
<protein>
    <submittedName>
        <fullName evidence="2">Uncharacterized protein</fullName>
    </submittedName>
</protein>
<dbReference type="Proteomes" id="UP000721861">
    <property type="component" value="Unassembled WGS sequence"/>
</dbReference>
<keyword evidence="3" id="KW-1185">Reference proteome</keyword>
<feature type="transmembrane region" description="Helical" evidence="1">
    <location>
        <begin position="278"/>
        <end position="298"/>
    </location>
</feature>
<evidence type="ECO:0000313" key="2">
    <source>
        <dbReference type="EMBL" id="MBS2214010.1"/>
    </source>
</evidence>
<comment type="caution">
    <text evidence="2">The sequence shown here is derived from an EMBL/GenBank/DDBJ whole genome shotgun (WGS) entry which is preliminary data.</text>
</comment>